<dbReference type="EMBL" id="JAEMNV010000005">
    <property type="protein sequence ID" value="MBJ8340585.1"/>
    <property type="molecule type" value="Genomic_DNA"/>
</dbReference>
<dbReference type="InterPro" id="IPR000997">
    <property type="entry name" value="Cholinesterase"/>
</dbReference>
<proteinExistence type="inferred from homology"/>
<evidence type="ECO:0000256" key="1">
    <source>
        <dbReference type="ARBA" id="ARBA00005964"/>
    </source>
</evidence>
<dbReference type="InterPro" id="IPR029058">
    <property type="entry name" value="AB_hydrolase_fold"/>
</dbReference>
<dbReference type="InterPro" id="IPR002018">
    <property type="entry name" value="CarbesteraseB"/>
</dbReference>
<keyword evidence="2 3" id="KW-0378">Hydrolase</keyword>
<dbReference type="Proteomes" id="UP000655868">
    <property type="component" value="Unassembled WGS sequence"/>
</dbReference>
<evidence type="ECO:0000259" key="4">
    <source>
        <dbReference type="Pfam" id="PF00135"/>
    </source>
</evidence>
<comment type="caution">
    <text evidence="5">The sequence shown here is derived from an EMBL/GenBank/DDBJ whole genome shotgun (WGS) entry which is preliminary data.</text>
</comment>
<gene>
    <name evidence="5" type="ORF">JGU71_16970</name>
</gene>
<dbReference type="InterPro" id="IPR019819">
    <property type="entry name" value="Carboxylesterase_B_CS"/>
</dbReference>
<dbReference type="Gene3D" id="3.40.50.1820">
    <property type="entry name" value="alpha/beta hydrolase"/>
    <property type="match status" value="1"/>
</dbReference>
<organism evidence="5 6">
    <name type="scientific">Antrihabitans stalagmiti</name>
    <dbReference type="NCBI Taxonomy" id="2799499"/>
    <lineage>
        <taxon>Bacteria</taxon>
        <taxon>Bacillati</taxon>
        <taxon>Actinomycetota</taxon>
        <taxon>Actinomycetes</taxon>
        <taxon>Mycobacteriales</taxon>
        <taxon>Nocardiaceae</taxon>
        <taxon>Antrihabitans</taxon>
    </lineage>
</organism>
<sequence length="514" mass="55373">MVRFPHGAGCWCRHHRTGCGLTDPAIEVTTDAGAVRGTRIGDLLAWRGIPYAAAPVGTLRFRAPQPVDPWTDVRSAETFGPVAPQSRIRAGASEDCLTLNVVAPAAPSAAPRPVLVFIHGGAYVTGGSSEPIYQGNHLVERGDIVYVSLNYRLGALGYLDFSGFSTAQRPFDSNLGLRDQVAALEWVQRNIAAFGGDPSNVTLFGQSSGANAVTTLMCTPAAEGTFARAIAESPPAASVYGKRRARAWAAEFLEILGARAGDAVHALTNASPSDLVAATATLTARCTDEQPGTRATAPVVDGEFLPAHPLDVFAAGKAHRVPLIVGTNSHEGRYFPLFLDIIPTTRARIDKMFDQTPDDVKERAIAAYPGYPGRRAATDLGGDVVFWEPSILVAQGHSAAAPTYSYRYDFEPRLLRTVGLRATHGTELFAVFGVGSEGLARQSTLLGGRRGLRAVTDVVQSHWLHFVTHGEPEATWPRYTTDTRETLIIDEDTRVEADPLGDRRRAWIGYEHRR</sequence>
<dbReference type="SUPFAM" id="SSF53474">
    <property type="entry name" value="alpha/beta-Hydrolases"/>
    <property type="match status" value="1"/>
</dbReference>
<protein>
    <recommendedName>
        <fullName evidence="3">Carboxylic ester hydrolase</fullName>
        <ecNumber evidence="3">3.1.1.-</ecNumber>
    </recommendedName>
</protein>
<keyword evidence="6" id="KW-1185">Reference proteome</keyword>
<evidence type="ECO:0000256" key="3">
    <source>
        <dbReference type="RuleBase" id="RU361235"/>
    </source>
</evidence>
<comment type="similarity">
    <text evidence="1 3">Belongs to the type-B carboxylesterase/lipase family.</text>
</comment>
<dbReference type="GO" id="GO:0004104">
    <property type="term" value="F:cholinesterase activity"/>
    <property type="evidence" value="ECO:0007669"/>
    <property type="project" value="InterPro"/>
</dbReference>
<evidence type="ECO:0000256" key="2">
    <source>
        <dbReference type="ARBA" id="ARBA00022801"/>
    </source>
</evidence>
<dbReference type="InterPro" id="IPR019826">
    <property type="entry name" value="Carboxylesterase_B_AS"/>
</dbReference>
<accession>A0A934NSP4</accession>
<dbReference type="PROSITE" id="PS00941">
    <property type="entry name" value="CARBOXYLESTERASE_B_2"/>
    <property type="match status" value="1"/>
</dbReference>
<dbReference type="Pfam" id="PF00135">
    <property type="entry name" value="COesterase"/>
    <property type="match status" value="1"/>
</dbReference>
<dbReference type="PANTHER" id="PTHR11559">
    <property type="entry name" value="CARBOXYLESTERASE"/>
    <property type="match status" value="1"/>
</dbReference>
<name>A0A934NSP4_9NOCA</name>
<evidence type="ECO:0000313" key="6">
    <source>
        <dbReference type="Proteomes" id="UP000655868"/>
    </source>
</evidence>
<feature type="domain" description="Carboxylesterase type B" evidence="4">
    <location>
        <begin position="27"/>
        <end position="497"/>
    </location>
</feature>
<dbReference type="InterPro" id="IPR050309">
    <property type="entry name" value="Type-B_Carboxylest/Lipase"/>
</dbReference>
<dbReference type="AlphaFoldDB" id="A0A934NSP4"/>
<dbReference type="PROSITE" id="PS00122">
    <property type="entry name" value="CARBOXYLESTERASE_B_1"/>
    <property type="match status" value="1"/>
</dbReference>
<dbReference type="EC" id="3.1.1.-" evidence="3"/>
<reference evidence="5" key="1">
    <citation type="submission" date="2020-12" db="EMBL/GenBank/DDBJ databases">
        <title>Antrihabitans popcorni sp. nov. and Antrihabitans auranticaus sp. nov., isolated from a larva cave.</title>
        <authorList>
            <person name="Lee S.D."/>
            <person name="Kim I.S."/>
        </authorList>
    </citation>
    <scope>NUCLEOTIDE SEQUENCE</scope>
    <source>
        <strain evidence="5">YC3-6</strain>
    </source>
</reference>
<dbReference type="PRINTS" id="PR00878">
    <property type="entry name" value="CHOLNESTRASE"/>
</dbReference>
<evidence type="ECO:0000313" key="5">
    <source>
        <dbReference type="EMBL" id="MBJ8340585.1"/>
    </source>
</evidence>